<dbReference type="Proteomes" id="UP000008549">
    <property type="component" value="Unassembled WGS sequence"/>
</dbReference>
<feature type="transmembrane region" description="Helical" evidence="1">
    <location>
        <begin position="20"/>
        <end position="38"/>
    </location>
</feature>
<reference evidence="2 3" key="2">
    <citation type="journal article" date="2011" name="PLoS Genet.">
        <title>Caenorhabditis briggsae recombinant inbred line genotypes reveal inter-strain incompatibility and the evolution of recombination.</title>
        <authorList>
            <person name="Ross J.A."/>
            <person name="Koboldt D.C."/>
            <person name="Staisch J.E."/>
            <person name="Chamberlin H.M."/>
            <person name="Gupta B.P."/>
            <person name="Miller R.D."/>
            <person name="Baird S.E."/>
            <person name="Haag E.S."/>
        </authorList>
    </citation>
    <scope>NUCLEOTIDE SEQUENCE [LARGE SCALE GENOMIC DNA]</scope>
    <source>
        <strain evidence="2 3">AF16</strain>
    </source>
</reference>
<feature type="transmembrane region" description="Helical" evidence="1">
    <location>
        <begin position="58"/>
        <end position="86"/>
    </location>
</feature>
<gene>
    <name evidence="2" type="ORF">CBG26856</name>
    <name evidence="2" type="ORF">CBG_26856</name>
</gene>
<keyword evidence="1" id="KW-0472">Membrane</keyword>
<name>B6II57_CAEBR</name>
<accession>B6II57</accession>
<keyword evidence="1" id="KW-0812">Transmembrane</keyword>
<dbReference type="CTD" id="68918321"/>
<evidence type="ECO:0000256" key="1">
    <source>
        <dbReference type="SAM" id="Phobius"/>
    </source>
</evidence>
<dbReference type="AlphaFoldDB" id="B6II57"/>
<evidence type="ECO:0000313" key="2">
    <source>
        <dbReference type="EMBL" id="CAR99587.1"/>
    </source>
</evidence>
<dbReference type="HOGENOM" id="CLU_2322478_0_0_1"/>
<reference evidence="2 3" key="1">
    <citation type="journal article" date="2003" name="PLoS Biol.">
        <title>The genome sequence of Caenorhabditis briggsae: a platform for comparative genomics.</title>
        <authorList>
            <person name="Stein L.D."/>
            <person name="Bao Z."/>
            <person name="Blasiar D."/>
            <person name="Blumenthal T."/>
            <person name="Brent M.R."/>
            <person name="Chen N."/>
            <person name="Chinwalla A."/>
            <person name="Clarke L."/>
            <person name="Clee C."/>
            <person name="Coghlan A."/>
            <person name="Coulson A."/>
            <person name="D'Eustachio P."/>
            <person name="Fitch D.H."/>
            <person name="Fulton L.A."/>
            <person name="Fulton R.E."/>
            <person name="Griffiths-Jones S."/>
            <person name="Harris T.W."/>
            <person name="Hillier L.W."/>
            <person name="Kamath R."/>
            <person name="Kuwabara P.E."/>
            <person name="Mardis E.R."/>
            <person name="Marra M.A."/>
            <person name="Miner T.L."/>
            <person name="Minx P."/>
            <person name="Mullikin J.C."/>
            <person name="Plumb R.W."/>
            <person name="Rogers J."/>
            <person name="Schein J.E."/>
            <person name="Sohrmann M."/>
            <person name="Spieth J."/>
            <person name="Stajich J.E."/>
            <person name="Wei C."/>
            <person name="Willey D."/>
            <person name="Wilson R.K."/>
            <person name="Durbin R."/>
            <person name="Waterston R.H."/>
        </authorList>
    </citation>
    <scope>NUCLEOTIDE SEQUENCE [LARGE SCALE GENOMIC DNA]</scope>
    <source>
        <strain evidence="2 3">AF16</strain>
    </source>
</reference>
<keyword evidence="3" id="KW-1185">Reference proteome</keyword>
<keyword evidence="1" id="KW-1133">Transmembrane helix</keyword>
<dbReference type="GeneID" id="68918321"/>
<dbReference type="InParanoid" id="B6II57"/>
<dbReference type="EMBL" id="HE600908">
    <property type="protein sequence ID" value="CAR99587.1"/>
    <property type="molecule type" value="Genomic_DNA"/>
</dbReference>
<evidence type="ECO:0000313" key="3">
    <source>
        <dbReference type="Proteomes" id="UP000008549"/>
    </source>
</evidence>
<protein>
    <submittedName>
        <fullName evidence="2">Protein CBG26856</fullName>
    </submittedName>
</protein>
<organism evidence="2 3">
    <name type="scientific">Caenorhabditis briggsae</name>
    <dbReference type="NCBI Taxonomy" id="6238"/>
    <lineage>
        <taxon>Eukaryota</taxon>
        <taxon>Metazoa</taxon>
        <taxon>Ecdysozoa</taxon>
        <taxon>Nematoda</taxon>
        <taxon>Chromadorea</taxon>
        <taxon>Rhabditida</taxon>
        <taxon>Rhabditina</taxon>
        <taxon>Rhabditomorpha</taxon>
        <taxon>Rhabditoidea</taxon>
        <taxon>Rhabditidae</taxon>
        <taxon>Peloderinae</taxon>
        <taxon>Caenorhabditis</taxon>
    </lineage>
</organism>
<sequence>MCQCFAYTKRFRPSLSSSNFSSFCIVFALLLPISIKHAGQNGDASSSSPFYNNTFPFLYFFLLLLFPTLSLITAHQSILIVTSLFITSKRVRLRRESFF</sequence>
<dbReference type="RefSeq" id="XP_045099150.1">
    <property type="nucleotide sequence ID" value="XM_045236432.1"/>
</dbReference>
<dbReference type="KEGG" id="cbr:CBG_26856"/>
<proteinExistence type="predicted"/>